<feature type="region of interest" description="Disordered" evidence="1">
    <location>
        <begin position="20"/>
        <end position="63"/>
    </location>
</feature>
<dbReference type="EMBL" id="JBJUIK010000004">
    <property type="protein sequence ID" value="KAL3530000.1"/>
    <property type="molecule type" value="Genomic_DNA"/>
</dbReference>
<protein>
    <submittedName>
        <fullName evidence="2">Uncharacterized protein</fullName>
    </submittedName>
</protein>
<name>A0ABD3ADV3_9GENT</name>
<evidence type="ECO:0000256" key="1">
    <source>
        <dbReference type="SAM" id="MobiDB-lite"/>
    </source>
</evidence>
<gene>
    <name evidence="2" type="ORF">ACH5RR_009322</name>
</gene>
<dbReference type="AlphaFoldDB" id="A0ABD3ADV3"/>
<reference evidence="2 3" key="1">
    <citation type="submission" date="2024-11" db="EMBL/GenBank/DDBJ databases">
        <title>A near-complete genome assembly of Cinchona calisaya.</title>
        <authorList>
            <person name="Lian D.C."/>
            <person name="Zhao X.W."/>
            <person name="Wei L."/>
        </authorList>
    </citation>
    <scope>NUCLEOTIDE SEQUENCE [LARGE SCALE GENOMIC DNA]</scope>
    <source>
        <tissue evidence="2">Nenye</tissue>
    </source>
</reference>
<sequence>MENPDNCLFQESVPDCISDAKANFGGENAKMDEGANRSGISNGSQDEEEEEEKKYNGWPGMENYSTNWIENKERDRDSSSNLNWFHEREEKAIALA</sequence>
<comment type="caution">
    <text evidence="2">The sequence shown here is derived from an EMBL/GenBank/DDBJ whole genome shotgun (WGS) entry which is preliminary data.</text>
</comment>
<evidence type="ECO:0000313" key="2">
    <source>
        <dbReference type="EMBL" id="KAL3530000.1"/>
    </source>
</evidence>
<evidence type="ECO:0000313" key="3">
    <source>
        <dbReference type="Proteomes" id="UP001630127"/>
    </source>
</evidence>
<organism evidence="2 3">
    <name type="scientific">Cinchona calisaya</name>
    <dbReference type="NCBI Taxonomy" id="153742"/>
    <lineage>
        <taxon>Eukaryota</taxon>
        <taxon>Viridiplantae</taxon>
        <taxon>Streptophyta</taxon>
        <taxon>Embryophyta</taxon>
        <taxon>Tracheophyta</taxon>
        <taxon>Spermatophyta</taxon>
        <taxon>Magnoliopsida</taxon>
        <taxon>eudicotyledons</taxon>
        <taxon>Gunneridae</taxon>
        <taxon>Pentapetalae</taxon>
        <taxon>asterids</taxon>
        <taxon>lamiids</taxon>
        <taxon>Gentianales</taxon>
        <taxon>Rubiaceae</taxon>
        <taxon>Cinchonoideae</taxon>
        <taxon>Cinchoneae</taxon>
        <taxon>Cinchona</taxon>
    </lineage>
</organism>
<keyword evidence="3" id="KW-1185">Reference proteome</keyword>
<accession>A0ABD3ADV3</accession>
<dbReference type="Proteomes" id="UP001630127">
    <property type="component" value="Unassembled WGS sequence"/>
</dbReference>
<proteinExistence type="predicted"/>